<dbReference type="GeneID" id="101396763"/>
<feature type="region of interest" description="Disordered" evidence="8">
    <location>
        <begin position="27"/>
        <end position="49"/>
    </location>
</feature>
<evidence type="ECO:0000256" key="7">
    <source>
        <dbReference type="ARBA" id="ARBA00045473"/>
    </source>
</evidence>
<feature type="signal peptide" evidence="9">
    <location>
        <begin position="1"/>
        <end position="23"/>
    </location>
</feature>
<dbReference type="Pfam" id="PF05324">
    <property type="entry name" value="Sperm_Ag_HE2"/>
    <property type="match status" value="1"/>
</dbReference>
<evidence type="ECO:0000256" key="3">
    <source>
        <dbReference type="ARBA" id="ARBA00022529"/>
    </source>
</evidence>
<dbReference type="PANTHER" id="PTHR14081:SF1">
    <property type="entry name" value="SPERM-ASSOCIATED ANTIGEN 11A-RELATED"/>
    <property type="match status" value="1"/>
</dbReference>
<evidence type="ECO:0000313" key="12">
    <source>
        <dbReference type="RefSeq" id="XP_004440630.1"/>
    </source>
</evidence>
<keyword evidence="2" id="KW-0964">Secreted</keyword>
<keyword evidence="6" id="KW-0044">Antibiotic</keyword>
<organism evidence="11 12">
    <name type="scientific">Ceratotherium simum simum</name>
    <name type="common">Southern white rhinoceros</name>
    <dbReference type="NCBI Taxonomy" id="73337"/>
    <lineage>
        <taxon>Eukaryota</taxon>
        <taxon>Metazoa</taxon>
        <taxon>Chordata</taxon>
        <taxon>Craniata</taxon>
        <taxon>Vertebrata</taxon>
        <taxon>Euteleostomi</taxon>
        <taxon>Mammalia</taxon>
        <taxon>Eutheria</taxon>
        <taxon>Laurasiatheria</taxon>
        <taxon>Perissodactyla</taxon>
        <taxon>Rhinocerotidae</taxon>
        <taxon>Ceratotherium</taxon>
    </lineage>
</organism>
<evidence type="ECO:0000256" key="5">
    <source>
        <dbReference type="ARBA" id="ARBA00022940"/>
    </source>
</evidence>
<evidence type="ECO:0000256" key="6">
    <source>
        <dbReference type="ARBA" id="ARBA00023022"/>
    </source>
</evidence>
<gene>
    <name evidence="12" type="primary">LOC101396763</name>
</gene>
<evidence type="ECO:0000256" key="4">
    <source>
        <dbReference type="ARBA" id="ARBA00022729"/>
    </source>
</evidence>
<dbReference type="RefSeq" id="XP_004440630.1">
    <property type="nucleotide sequence ID" value="XM_004440573.1"/>
</dbReference>
<dbReference type="PANTHER" id="PTHR14081">
    <property type="entry name" value="SPERM-ASSOCIATED ANTIGEN 11A-RELATED-RELATED"/>
    <property type="match status" value="1"/>
</dbReference>
<dbReference type="InterPro" id="IPR007988">
    <property type="entry name" value="Sperm_Ag_11A_B"/>
</dbReference>
<comment type="subcellular location">
    <subcellularLocation>
        <location evidence="1">Secreted</location>
    </subcellularLocation>
</comment>
<sequence>MKRFLTPFILLLLALLFPGLSRARYINQQGTEGPREPKEESHGQGTNESHLLHHQVKRYLLPRTPPFEEPEPDFKIVNCRRSEGYCQEYCNYMEVQVGYCSKRKDACCLHQN</sequence>
<evidence type="ECO:0000256" key="2">
    <source>
        <dbReference type="ARBA" id="ARBA00022525"/>
    </source>
</evidence>
<proteinExistence type="predicted"/>
<protein>
    <submittedName>
        <fullName evidence="12">Sperm-associated antigen 11-like isoform X2</fullName>
    </submittedName>
</protein>
<keyword evidence="11" id="KW-1185">Reference proteome</keyword>
<evidence type="ECO:0000313" key="11">
    <source>
        <dbReference type="Proteomes" id="UP000694910"/>
    </source>
</evidence>
<feature type="compositionally biased region" description="Basic and acidic residues" evidence="8">
    <location>
        <begin position="33"/>
        <end position="42"/>
    </location>
</feature>
<dbReference type="InterPro" id="IPR001855">
    <property type="entry name" value="Defensin_beta-like"/>
</dbReference>
<comment type="function">
    <text evidence="7">Has antimicrobial activity against E.coli. Plays a role in the defense response in the male reproductive tract, contributing to sperm maturation, storage and protection.</text>
</comment>
<evidence type="ECO:0000259" key="10">
    <source>
        <dbReference type="Pfam" id="PF00711"/>
    </source>
</evidence>
<evidence type="ECO:0000256" key="1">
    <source>
        <dbReference type="ARBA" id="ARBA00004613"/>
    </source>
</evidence>
<reference evidence="12" key="1">
    <citation type="submission" date="2025-08" db="UniProtKB">
        <authorList>
            <consortium name="RefSeq"/>
        </authorList>
    </citation>
    <scope>IDENTIFICATION</scope>
</reference>
<evidence type="ECO:0000256" key="8">
    <source>
        <dbReference type="SAM" id="MobiDB-lite"/>
    </source>
</evidence>
<dbReference type="Pfam" id="PF00711">
    <property type="entry name" value="Defensin_beta"/>
    <property type="match status" value="1"/>
</dbReference>
<accession>A0ABM0I5A1</accession>
<keyword evidence="4 9" id="KW-0732">Signal</keyword>
<keyword evidence="3" id="KW-0929">Antimicrobial</keyword>
<dbReference type="Proteomes" id="UP000694910">
    <property type="component" value="Unplaced"/>
</dbReference>
<evidence type="ECO:0000256" key="9">
    <source>
        <dbReference type="SAM" id="SignalP"/>
    </source>
</evidence>
<name>A0ABM0I5A1_CERSS</name>
<feature type="domain" description="Beta-defensin-like" evidence="10">
    <location>
        <begin position="77"/>
        <end position="108"/>
    </location>
</feature>
<keyword evidence="5" id="KW-0211">Defensin</keyword>
<feature type="chain" id="PRO_5047000656" evidence="9">
    <location>
        <begin position="24"/>
        <end position="112"/>
    </location>
</feature>